<dbReference type="SUPFAM" id="SSF51556">
    <property type="entry name" value="Metallo-dependent hydrolases"/>
    <property type="match status" value="1"/>
</dbReference>
<reference evidence="5 6" key="1">
    <citation type="submission" date="2024-02" db="EMBL/GenBank/DDBJ databases">
        <title>De novo assembly and annotation of 12 fungi associated with fruit tree decline syndrome in Ontario, Canada.</title>
        <authorList>
            <person name="Sulman M."/>
            <person name="Ellouze W."/>
            <person name="Ilyukhin E."/>
        </authorList>
    </citation>
    <scope>NUCLEOTIDE SEQUENCE [LARGE SCALE GENOMIC DNA]</scope>
    <source>
        <strain evidence="5 6">M97-236</strain>
    </source>
</reference>
<dbReference type="Gene3D" id="3.20.20.140">
    <property type="entry name" value="Metal-dependent hydrolases"/>
    <property type="match status" value="1"/>
</dbReference>
<evidence type="ECO:0000256" key="1">
    <source>
        <dbReference type="ARBA" id="ARBA00009275"/>
    </source>
</evidence>
<evidence type="ECO:0000256" key="2">
    <source>
        <dbReference type="ARBA" id="ARBA00022722"/>
    </source>
</evidence>
<name>A0ABR3RJJ8_9PLEO</name>
<dbReference type="PANTHER" id="PTHR10060">
    <property type="entry name" value="TATD FAMILY DEOXYRIBONUCLEASE"/>
    <property type="match status" value="1"/>
</dbReference>
<dbReference type="EMBL" id="JAKIXB020000010">
    <property type="protein sequence ID" value="KAL1604631.1"/>
    <property type="molecule type" value="Genomic_DNA"/>
</dbReference>
<dbReference type="InterPro" id="IPR032466">
    <property type="entry name" value="Metal_Hydrolase"/>
</dbReference>
<evidence type="ECO:0000313" key="5">
    <source>
        <dbReference type="EMBL" id="KAL1604631.1"/>
    </source>
</evidence>
<organism evidence="5 6">
    <name type="scientific">Nothophoma quercina</name>
    <dbReference type="NCBI Taxonomy" id="749835"/>
    <lineage>
        <taxon>Eukaryota</taxon>
        <taxon>Fungi</taxon>
        <taxon>Dikarya</taxon>
        <taxon>Ascomycota</taxon>
        <taxon>Pezizomycotina</taxon>
        <taxon>Dothideomycetes</taxon>
        <taxon>Pleosporomycetidae</taxon>
        <taxon>Pleosporales</taxon>
        <taxon>Pleosporineae</taxon>
        <taxon>Didymellaceae</taxon>
        <taxon>Nothophoma</taxon>
    </lineage>
</organism>
<sequence>MSTSLLSGFLLKAPAAPTRKLQYADLSQRTQVAVTATAKDFAGIYRGKQYHEPDLDAVLDRAAASGVDKVMLTGMLLSDISVNLDIARRRKEQCRVTIGVHPYHAAEADKGGNQYYQDLTQAINTTLKEEPWLLAAFGELGLDYDHLAAASKEVQIRVFKRQLDIIVAEGWRLPLFLHCRAAFDDFVDILTPYLNRLPLRSGLVHSFVGTASQMQSLIDLGLEISVNGFSFRDRESLEMTRAAPLEKLQIETDAPWGEIQATSEVSKAYLQNATKLPYAAKKKDKFVMGEMIKERNESCKMEGVALIVAGLKGISVEEVADAAYKNSTKMFWNVAK</sequence>
<dbReference type="PANTHER" id="PTHR10060:SF15">
    <property type="entry name" value="DEOXYRIBONUCLEASE TATDN1"/>
    <property type="match status" value="1"/>
</dbReference>
<comment type="caution">
    <text evidence="5">The sequence shown here is derived from an EMBL/GenBank/DDBJ whole genome shotgun (WGS) entry which is preliminary data.</text>
</comment>
<dbReference type="CDD" id="cd01310">
    <property type="entry name" value="TatD_DNAse"/>
    <property type="match status" value="1"/>
</dbReference>
<keyword evidence="2" id="KW-0540">Nuclease</keyword>
<dbReference type="InterPro" id="IPR050891">
    <property type="entry name" value="TatD-type_Hydrolase"/>
</dbReference>
<dbReference type="Pfam" id="PF01026">
    <property type="entry name" value="TatD_DNase"/>
    <property type="match status" value="1"/>
</dbReference>
<evidence type="ECO:0000313" key="6">
    <source>
        <dbReference type="Proteomes" id="UP001521222"/>
    </source>
</evidence>
<protein>
    <recommendedName>
        <fullName evidence="7">Mg-dependent DNase</fullName>
    </recommendedName>
</protein>
<keyword evidence="3" id="KW-0479">Metal-binding</keyword>
<gene>
    <name evidence="5" type="ORF">SLS59_003826</name>
</gene>
<keyword evidence="6" id="KW-1185">Reference proteome</keyword>
<keyword evidence="4" id="KW-0378">Hydrolase</keyword>
<proteinExistence type="inferred from homology"/>
<accession>A0ABR3RJJ8</accession>
<evidence type="ECO:0000256" key="3">
    <source>
        <dbReference type="ARBA" id="ARBA00022723"/>
    </source>
</evidence>
<dbReference type="InterPro" id="IPR001130">
    <property type="entry name" value="TatD-like"/>
</dbReference>
<evidence type="ECO:0008006" key="7">
    <source>
        <dbReference type="Google" id="ProtNLM"/>
    </source>
</evidence>
<dbReference type="InterPro" id="IPR018228">
    <property type="entry name" value="DNase_TatD-rel_CS"/>
</dbReference>
<dbReference type="PROSITE" id="PS01090">
    <property type="entry name" value="TATD_2"/>
    <property type="match status" value="1"/>
</dbReference>
<dbReference type="Proteomes" id="UP001521222">
    <property type="component" value="Unassembled WGS sequence"/>
</dbReference>
<comment type="similarity">
    <text evidence="1">Belongs to the metallo-dependent hydrolases superfamily. TatD-type hydrolase family.</text>
</comment>
<evidence type="ECO:0000256" key="4">
    <source>
        <dbReference type="ARBA" id="ARBA00022801"/>
    </source>
</evidence>
<dbReference type="PIRSF" id="PIRSF005902">
    <property type="entry name" value="DNase_TatD"/>
    <property type="match status" value="1"/>
</dbReference>